<evidence type="ECO:0000313" key="2">
    <source>
        <dbReference type="Proteomes" id="UP000753724"/>
    </source>
</evidence>
<dbReference type="EMBL" id="JAAAPO010000006">
    <property type="protein sequence ID" value="NBC37763.1"/>
    <property type="molecule type" value="Genomic_DNA"/>
</dbReference>
<accession>A0ABW9XH19</accession>
<keyword evidence="2" id="KW-1185">Reference proteome</keyword>
<comment type="caution">
    <text evidence="1">The sequence shown here is derived from an EMBL/GenBank/DDBJ whole genome shotgun (WGS) entry which is preliminary data.</text>
</comment>
<dbReference type="Gene3D" id="1.10.490.10">
    <property type="entry name" value="Globins"/>
    <property type="match status" value="1"/>
</dbReference>
<dbReference type="InterPro" id="IPR012292">
    <property type="entry name" value="Globin/Proto"/>
</dbReference>
<protein>
    <submittedName>
        <fullName evidence="1">Preprotein translocase subunit TatC</fullName>
    </submittedName>
</protein>
<sequence length="128" mass="14067">MRHPDIARLVETFYGRARADALLGPVFDAVVADWPHHFAALTGFWAAQLRGRGSYHGQPIAVHRAQAHRITPAMFDRWLMLWDHTTAQVMSPPDAEALQARARRIAAVLRGAMADTPAWSACPMGGGT</sequence>
<dbReference type="Proteomes" id="UP000753724">
    <property type="component" value="Unassembled WGS sequence"/>
</dbReference>
<proteinExistence type="predicted"/>
<name>A0ABW9XH19_9SPHN</name>
<dbReference type="SUPFAM" id="SSF46458">
    <property type="entry name" value="Globin-like"/>
    <property type="match status" value="1"/>
</dbReference>
<gene>
    <name evidence="1" type="ORF">GTZ99_14505</name>
</gene>
<dbReference type="InterPro" id="IPR009050">
    <property type="entry name" value="Globin-like_sf"/>
</dbReference>
<dbReference type="CDD" id="cd08916">
    <property type="entry name" value="TrHb3_P"/>
    <property type="match status" value="1"/>
</dbReference>
<organism evidence="1 2">
    <name type="scientific">Novosphingobium ovatum</name>
    <dbReference type="NCBI Taxonomy" id="1908523"/>
    <lineage>
        <taxon>Bacteria</taxon>
        <taxon>Pseudomonadati</taxon>
        <taxon>Pseudomonadota</taxon>
        <taxon>Alphaproteobacteria</taxon>
        <taxon>Sphingomonadales</taxon>
        <taxon>Sphingomonadaceae</taxon>
        <taxon>Novosphingobium</taxon>
    </lineage>
</organism>
<reference evidence="2" key="1">
    <citation type="submission" date="2020-01" db="EMBL/GenBank/DDBJ databases">
        <title>Sphingomonas sp. strain CSW-10.</title>
        <authorList>
            <person name="Chen W.-M."/>
        </authorList>
    </citation>
    <scope>NUCLEOTIDE SEQUENCE [LARGE SCALE GENOMIC DNA]</scope>
    <source>
        <strain evidence="2">FSY-8</strain>
    </source>
</reference>
<evidence type="ECO:0000313" key="1">
    <source>
        <dbReference type="EMBL" id="NBC37763.1"/>
    </source>
</evidence>